<dbReference type="PANTHER" id="PTHR21405">
    <property type="entry name" value="CDNA SEQUENCE BC021608"/>
    <property type="match status" value="1"/>
</dbReference>
<evidence type="ECO:0000256" key="1">
    <source>
        <dbReference type="ARBA" id="ARBA00006995"/>
    </source>
</evidence>
<dbReference type="EMBL" id="VIIS01000591">
    <property type="protein sequence ID" value="KAF0307258.1"/>
    <property type="molecule type" value="Genomic_DNA"/>
</dbReference>
<dbReference type="SMART" id="SM00028">
    <property type="entry name" value="TPR"/>
    <property type="match status" value="3"/>
</dbReference>
<evidence type="ECO:0000313" key="3">
    <source>
        <dbReference type="Proteomes" id="UP000440578"/>
    </source>
</evidence>
<evidence type="ECO:0000313" key="2">
    <source>
        <dbReference type="EMBL" id="KAF0307258.1"/>
    </source>
</evidence>
<protein>
    <submittedName>
        <fullName evidence="2">Tetratricopeptide repeat protein 36</fullName>
    </submittedName>
</protein>
<dbReference type="InterPro" id="IPR038906">
    <property type="entry name" value="TTC36"/>
</dbReference>
<organism evidence="2 3">
    <name type="scientific">Amphibalanus amphitrite</name>
    <name type="common">Striped barnacle</name>
    <name type="synonym">Balanus amphitrite</name>
    <dbReference type="NCBI Taxonomy" id="1232801"/>
    <lineage>
        <taxon>Eukaryota</taxon>
        <taxon>Metazoa</taxon>
        <taxon>Ecdysozoa</taxon>
        <taxon>Arthropoda</taxon>
        <taxon>Crustacea</taxon>
        <taxon>Multicrustacea</taxon>
        <taxon>Cirripedia</taxon>
        <taxon>Thoracica</taxon>
        <taxon>Thoracicalcarea</taxon>
        <taxon>Balanomorpha</taxon>
        <taxon>Balanoidea</taxon>
        <taxon>Balanidae</taxon>
        <taxon>Amphibalaninae</taxon>
        <taxon>Amphibalanus</taxon>
    </lineage>
</organism>
<gene>
    <name evidence="2" type="primary">ttc36_1</name>
    <name evidence="2" type="ORF">FJT64_021370</name>
</gene>
<dbReference type="AlphaFoldDB" id="A0A6A4WXS6"/>
<dbReference type="InterPro" id="IPR019734">
    <property type="entry name" value="TPR_rpt"/>
</dbReference>
<name>A0A6A4WXS6_AMPAM</name>
<keyword evidence="3" id="KW-1185">Reference proteome</keyword>
<dbReference type="GO" id="GO:0006570">
    <property type="term" value="P:tyrosine metabolic process"/>
    <property type="evidence" value="ECO:0007669"/>
    <property type="project" value="TreeGrafter"/>
</dbReference>
<dbReference type="Gene3D" id="1.25.40.10">
    <property type="entry name" value="Tetratricopeptide repeat domain"/>
    <property type="match status" value="1"/>
</dbReference>
<dbReference type="SUPFAM" id="SSF48452">
    <property type="entry name" value="TPR-like"/>
    <property type="match status" value="1"/>
</dbReference>
<proteinExistence type="inferred from homology"/>
<dbReference type="PANTHER" id="PTHR21405:SF0">
    <property type="entry name" value="TETRATRICOPEPTIDE REPEAT PROTEIN 36"/>
    <property type="match status" value="1"/>
</dbReference>
<comment type="similarity">
    <text evidence="1">Belongs to the TTC36 family.</text>
</comment>
<reference evidence="2 3" key="1">
    <citation type="submission" date="2019-07" db="EMBL/GenBank/DDBJ databases">
        <title>Draft genome assembly of a fouling barnacle, Amphibalanus amphitrite (Darwin, 1854): The first reference genome for Thecostraca.</title>
        <authorList>
            <person name="Kim W."/>
        </authorList>
    </citation>
    <scope>NUCLEOTIDE SEQUENCE [LARGE SCALE GENOMIC DNA]</scope>
    <source>
        <strain evidence="2">SNU_AA5</strain>
        <tissue evidence="2">Soma without cirri and trophi</tissue>
    </source>
</reference>
<dbReference type="OrthoDB" id="539634at2759"/>
<dbReference type="Proteomes" id="UP000440578">
    <property type="component" value="Unassembled WGS sequence"/>
</dbReference>
<accession>A0A6A4WXS6</accession>
<sequence length="193" mass="21300">MATEHDRAVLNSILDPSLPLGDVMNFEAPQEEILNIDPDEPAESDSDECRRSRQLERDAVQAAEAGDHQTALRLLTEAVSAAPQRPSPYNNRAQLYRLMHRNDDALSDADRAVELSDGRGLAGRQALCQRGQLHQLAGQQERALDDYRRAAALGSRFAKTQLVALNPYAALCNRMLGEVIGKLQRGETDEPKS</sequence>
<dbReference type="InterPro" id="IPR011990">
    <property type="entry name" value="TPR-like_helical_dom_sf"/>
</dbReference>
<comment type="caution">
    <text evidence="2">The sequence shown here is derived from an EMBL/GenBank/DDBJ whole genome shotgun (WGS) entry which is preliminary data.</text>
</comment>